<accession>A0A8K0JM21</accession>
<feature type="region of interest" description="Disordered" evidence="1">
    <location>
        <begin position="1"/>
        <end position="34"/>
    </location>
</feature>
<evidence type="ECO:0000256" key="1">
    <source>
        <dbReference type="SAM" id="MobiDB-lite"/>
    </source>
</evidence>
<reference evidence="2" key="1">
    <citation type="submission" date="2020-04" db="EMBL/GenBank/DDBJ databases">
        <title>Analysis of mating type loci in Filobasidium floriforme.</title>
        <authorList>
            <person name="Nowrousian M."/>
        </authorList>
    </citation>
    <scope>NUCLEOTIDE SEQUENCE</scope>
    <source>
        <strain evidence="2">CBS 6242</strain>
    </source>
</reference>
<dbReference type="EMBL" id="JABELV010000073">
    <property type="protein sequence ID" value="KAG7532122.1"/>
    <property type="molecule type" value="Genomic_DNA"/>
</dbReference>
<sequence>MLDLTHTHTHTHTHNHKHTTTTPSTPTPPPTTIINTSTCATCRCRKESIKIDRSSLTVPPRIMTSLFDSAWTVLSPIIQNNNGYHRLESSDPPGHRAIRTVLARDRLNDPSLWRGYNDFIRTAPPELGQITLAKYADYFPREVMRNWDLRRATRNYPGLRDFDRPEPPWQSVQYIALHYPVDGGNDQWKTIFRWDLMTAWEVLRQVALTRTCLAEIVRQNDYPIEWTAPDPEVRAFLHDWAMADCITTERLDDHLVYLHHFERVGCPPREGWSSSESIPDRLAYTFHKRDSGDDLAGLDEFPCKLFERLNHMLDGKDILSDRLTARSATAAAGLIRALVQEFQPYQPYGTEPKVFAWWRKRLPHDQRLVKYADRSDLGLDVASRYRREVGGWAFLLGIPESDSAEKVDKSLGGEPGIPESRSAERVDGSVHSGIPESDSAGKIDSNLSLGIPASKSAEKVEQVLVLGSTKPSIRSKDASMATQKDSLSP</sequence>
<evidence type="ECO:0000313" key="2">
    <source>
        <dbReference type="EMBL" id="KAG7532122.1"/>
    </source>
</evidence>
<dbReference type="Proteomes" id="UP000812966">
    <property type="component" value="Unassembled WGS sequence"/>
</dbReference>
<proteinExistence type="predicted"/>
<feature type="compositionally biased region" description="Basic residues" evidence="1">
    <location>
        <begin position="7"/>
        <end position="19"/>
    </location>
</feature>
<comment type="caution">
    <text evidence="2">The sequence shown here is derived from an EMBL/GenBank/DDBJ whole genome shotgun (WGS) entry which is preliminary data.</text>
</comment>
<keyword evidence="3" id="KW-1185">Reference proteome</keyword>
<feature type="region of interest" description="Disordered" evidence="1">
    <location>
        <begin position="405"/>
        <end position="445"/>
    </location>
</feature>
<dbReference type="AlphaFoldDB" id="A0A8K0JM21"/>
<organism evidence="2 3">
    <name type="scientific">Filobasidium floriforme</name>
    <dbReference type="NCBI Taxonomy" id="5210"/>
    <lineage>
        <taxon>Eukaryota</taxon>
        <taxon>Fungi</taxon>
        <taxon>Dikarya</taxon>
        <taxon>Basidiomycota</taxon>
        <taxon>Agaricomycotina</taxon>
        <taxon>Tremellomycetes</taxon>
        <taxon>Filobasidiales</taxon>
        <taxon>Filobasidiaceae</taxon>
        <taxon>Filobasidium</taxon>
    </lineage>
</organism>
<evidence type="ECO:0000313" key="3">
    <source>
        <dbReference type="Proteomes" id="UP000812966"/>
    </source>
</evidence>
<gene>
    <name evidence="2" type="ORF">FFLO_03810</name>
</gene>
<name>A0A8K0JM21_9TREE</name>
<protein>
    <submittedName>
        <fullName evidence="2">Uncharacterized protein</fullName>
    </submittedName>
</protein>